<protein>
    <submittedName>
        <fullName evidence="1">PAS domain-containing protein</fullName>
    </submittedName>
</protein>
<dbReference type="KEGG" id="dea:FPZ08_07485"/>
<name>A0A5B8LR84_9HYPH</name>
<keyword evidence="2" id="KW-1185">Reference proteome</keyword>
<dbReference type="EMBL" id="CP042304">
    <property type="protein sequence ID" value="QDZ10606.1"/>
    <property type="molecule type" value="Genomic_DNA"/>
</dbReference>
<dbReference type="RefSeq" id="WP_146289392.1">
    <property type="nucleotide sequence ID" value="NZ_CP042304.1"/>
</dbReference>
<sequence length="218" mass="24450">MQKTSTRTLYDYWNSIRGARSAPDRKDIDPTRIRDALANTFILELDESDKFSFRLAGSHLCTSYCRELKGRSFSALWHERDNDAMETLLRAVTEDHAVALVTFQGTTALHTKVSFETILMPLRHNGSTHTRLLGAMTALEEPYWLGVQPILEQRITGLRLIWPDDVAMEDSVREVATNVVNDVSFSSAATAPLAIPAVVYGRTARRYAHLAVIDGGRQ</sequence>
<dbReference type="OrthoDB" id="8480244at2"/>
<evidence type="ECO:0000313" key="1">
    <source>
        <dbReference type="EMBL" id="QDZ10606.1"/>
    </source>
</evidence>
<gene>
    <name evidence="1" type="ORF">FPZ08_07485</name>
</gene>
<dbReference type="Pfam" id="PF07310">
    <property type="entry name" value="PAS_5"/>
    <property type="match status" value="1"/>
</dbReference>
<accession>A0A5B8LR84</accession>
<evidence type="ECO:0000313" key="2">
    <source>
        <dbReference type="Proteomes" id="UP000315364"/>
    </source>
</evidence>
<dbReference type="PIRSF" id="PIRSF031878">
    <property type="entry name" value="UCP031878"/>
    <property type="match status" value="1"/>
</dbReference>
<dbReference type="AlphaFoldDB" id="A0A5B8LR84"/>
<dbReference type="InterPro" id="IPR009922">
    <property type="entry name" value="DUF1457"/>
</dbReference>
<proteinExistence type="predicted"/>
<reference evidence="1 2" key="1">
    <citation type="submission" date="2019-07" db="EMBL/GenBank/DDBJ databases">
        <title>Full genome sequence of Devosia sp. Gsoil 520.</title>
        <authorList>
            <person name="Im W.-T."/>
        </authorList>
    </citation>
    <scope>NUCLEOTIDE SEQUENCE [LARGE SCALE GENOMIC DNA]</scope>
    <source>
        <strain evidence="1 2">Gsoil 520</strain>
    </source>
</reference>
<dbReference type="Proteomes" id="UP000315364">
    <property type="component" value="Chromosome"/>
</dbReference>
<organism evidence="1 2">
    <name type="scientific">Devosia ginsengisoli</name>
    <dbReference type="NCBI Taxonomy" id="400770"/>
    <lineage>
        <taxon>Bacteria</taxon>
        <taxon>Pseudomonadati</taxon>
        <taxon>Pseudomonadota</taxon>
        <taxon>Alphaproteobacteria</taxon>
        <taxon>Hyphomicrobiales</taxon>
        <taxon>Devosiaceae</taxon>
        <taxon>Devosia</taxon>
    </lineage>
</organism>